<evidence type="ECO:0000256" key="13">
    <source>
        <dbReference type="ARBA" id="ARBA00023237"/>
    </source>
</evidence>
<dbReference type="AlphaFoldDB" id="A0A2B8BHI8"/>
<feature type="domain" description="TonB-dependent receptor-like beta-barrel" evidence="17">
    <location>
        <begin position="236"/>
        <end position="674"/>
    </location>
</feature>
<dbReference type="SUPFAM" id="SSF56935">
    <property type="entry name" value="Porins"/>
    <property type="match status" value="1"/>
</dbReference>
<dbReference type="InterPro" id="IPR039426">
    <property type="entry name" value="TonB-dep_rcpt-like"/>
</dbReference>
<keyword evidence="10 15" id="KW-0798">TonB box</keyword>
<keyword evidence="6 14" id="KW-0812">Transmembrane</keyword>
<evidence type="ECO:0000256" key="3">
    <source>
        <dbReference type="ARBA" id="ARBA00022448"/>
    </source>
</evidence>
<accession>A0A2B8BHI8</accession>
<keyword evidence="13 14" id="KW-0998">Cell outer membrane</keyword>
<comment type="subcellular location">
    <subcellularLocation>
        <location evidence="1 14">Cell outer membrane</location>
        <topology evidence="1 14">Multi-pass membrane protein</topology>
    </subcellularLocation>
</comment>
<dbReference type="CDD" id="cd01347">
    <property type="entry name" value="ligand_gated_channel"/>
    <property type="match status" value="1"/>
</dbReference>
<feature type="chain" id="PRO_5012383234" evidence="16">
    <location>
        <begin position="25"/>
        <end position="707"/>
    </location>
</feature>
<keyword evidence="9" id="KW-0406">Ion transport</keyword>
<keyword evidence="8" id="KW-0408">Iron</keyword>
<keyword evidence="11 14" id="KW-0472">Membrane</keyword>
<dbReference type="PANTHER" id="PTHR32552:SF68">
    <property type="entry name" value="FERRICHROME OUTER MEMBRANE TRANSPORTER_PHAGE RECEPTOR"/>
    <property type="match status" value="1"/>
</dbReference>
<organism evidence="19 20">
    <name type="scientific">Azospirillum palustre</name>
    <dbReference type="NCBI Taxonomy" id="2044885"/>
    <lineage>
        <taxon>Bacteria</taxon>
        <taxon>Pseudomonadati</taxon>
        <taxon>Pseudomonadota</taxon>
        <taxon>Alphaproteobacteria</taxon>
        <taxon>Rhodospirillales</taxon>
        <taxon>Azospirillaceae</taxon>
        <taxon>Azospirillum</taxon>
    </lineage>
</organism>
<name>A0A2B8BHI8_9PROT</name>
<keyword evidence="3 14" id="KW-0813">Transport</keyword>
<feature type="domain" description="TonB-dependent receptor plug" evidence="18">
    <location>
        <begin position="62"/>
        <end position="155"/>
    </location>
</feature>
<dbReference type="GO" id="GO:0038023">
    <property type="term" value="F:signaling receptor activity"/>
    <property type="evidence" value="ECO:0007669"/>
    <property type="project" value="InterPro"/>
</dbReference>
<evidence type="ECO:0000259" key="17">
    <source>
        <dbReference type="Pfam" id="PF00593"/>
    </source>
</evidence>
<evidence type="ECO:0000256" key="16">
    <source>
        <dbReference type="SAM" id="SignalP"/>
    </source>
</evidence>
<dbReference type="NCBIfam" id="TIGR01783">
    <property type="entry name" value="TonB-siderophor"/>
    <property type="match status" value="1"/>
</dbReference>
<comment type="similarity">
    <text evidence="2 14 15">Belongs to the TonB-dependent receptor family.</text>
</comment>
<keyword evidence="4 14" id="KW-1134">Transmembrane beta strand</keyword>
<dbReference type="Gene3D" id="2.170.130.10">
    <property type="entry name" value="TonB-dependent receptor, plug domain"/>
    <property type="match status" value="1"/>
</dbReference>
<dbReference type="OrthoDB" id="9760333at2"/>
<sequence>MTLSHGQGALLLVGAVLSTGTVSAQDAVQLDPITLYAGDGGAVIDGYRAVTTSSATKTETPLKETPQSVVVVTPQLLRDQGVTTIAEGLKNVSGAQGSALLQTPAYESTILRGFQAEIYRDGITSYLNTGDPNAMAGIERIEVLKGPNAILYGGGVGTPLGGVVNIVTKKPQDRDFATVGLSYGSNGYTEPSFDINRRLSGDGTVLFRMNGSYVRSGSDVDLIKTKRYSFSPSLTFGNGTDTRLTVDGYVSRWSQQEYQALPAWGTVAGDFRLSRDLYIGDPDVPDSHTSTRKVTVTLDHDFNDDWSSKTQFRYGRNEVNQTTQIIIANAPDAGRSSWNLYNSFVPGRQSELSLSSSVEGRLTTGAMEHRLLVGADYSRIGDWSLMYMDMMPVGSVDLLTPGAWPKWAMPQGLAMTDGDATYTTAGGFAQLQSTLGKLHLLGGLRLAYLGMDSVSINYARSDTLNETRILPRIGAVYDLTDQISAFASYSEGMKANPFTFYAGSPKPEYSRQAEVGVKFDSGTGLSGSLAVFRIERENVPVTNPADPFMLTSIPDGQQMSKGFEADLVWQPSGPWKLIANYAYTRAELTADIPNGAPAGSTLPGVPRHSGGLWLDYDTRTADGEGWRVGGGIHAVSSANIDQMNLYKTAGYATIDASASYTGDRFSVGLFAKNLTDRNYFTPYYRYLDGRAARGEGRKILLNVTKTF</sequence>
<evidence type="ECO:0000256" key="7">
    <source>
        <dbReference type="ARBA" id="ARBA00022729"/>
    </source>
</evidence>
<evidence type="ECO:0000256" key="6">
    <source>
        <dbReference type="ARBA" id="ARBA00022692"/>
    </source>
</evidence>
<gene>
    <name evidence="19" type="ORF">CRT60_12005</name>
</gene>
<evidence type="ECO:0000256" key="10">
    <source>
        <dbReference type="ARBA" id="ARBA00023077"/>
    </source>
</evidence>
<dbReference type="InterPro" id="IPR010105">
    <property type="entry name" value="TonB_sidphr_rcpt"/>
</dbReference>
<dbReference type="GO" id="GO:0015344">
    <property type="term" value="F:siderophore uptake transmembrane transporter activity"/>
    <property type="evidence" value="ECO:0007669"/>
    <property type="project" value="TreeGrafter"/>
</dbReference>
<feature type="signal peptide" evidence="16">
    <location>
        <begin position="1"/>
        <end position="24"/>
    </location>
</feature>
<dbReference type="Pfam" id="PF00593">
    <property type="entry name" value="TonB_dep_Rec_b-barrel"/>
    <property type="match status" value="1"/>
</dbReference>
<evidence type="ECO:0000256" key="12">
    <source>
        <dbReference type="ARBA" id="ARBA00023170"/>
    </source>
</evidence>
<reference evidence="20" key="1">
    <citation type="submission" date="2017-10" db="EMBL/GenBank/DDBJ databases">
        <authorList>
            <person name="Kravchenko I.K."/>
            <person name="Grouzdev D.S."/>
        </authorList>
    </citation>
    <scope>NUCLEOTIDE SEQUENCE [LARGE SCALE GENOMIC DNA]</scope>
    <source>
        <strain evidence="20">B2</strain>
    </source>
</reference>
<evidence type="ECO:0000256" key="9">
    <source>
        <dbReference type="ARBA" id="ARBA00023065"/>
    </source>
</evidence>
<evidence type="ECO:0000259" key="18">
    <source>
        <dbReference type="Pfam" id="PF07715"/>
    </source>
</evidence>
<keyword evidence="5" id="KW-0410">Iron transport</keyword>
<evidence type="ECO:0000313" key="20">
    <source>
        <dbReference type="Proteomes" id="UP000225379"/>
    </source>
</evidence>
<dbReference type="EMBL" id="PDKW01000040">
    <property type="protein sequence ID" value="PGH57189.1"/>
    <property type="molecule type" value="Genomic_DNA"/>
</dbReference>
<dbReference type="PANTHER" id="PTHR32552">
    <property type="entry name" value="FERRICHROME IRON RECEPTOR-RELATED"/>
    <property type="match status" value="1"/>
</dbReference>
<evidence type="ECO:0000256" key="5">
    <source>
        <dbReference type="ARBA" id="ARBA00022496"/>
    </source>
</evidence>
<keyword evidence="12 19" id="KW-0675">Receptor</keyword>
<protein>
    <submittedName>
        <fullName evidence="19">TonB-dependent siderophore receptor</fullName>
    </submittedName>
</protein>
<evidence type="ECO:0000256" key="14">
    <source>
        <dbReference type="PROSITE-ProRule" id="PRU01360"/>
    </source>
</evidence>
<evidence type="ECO:0000256" key="11">
    <source>
        <dbReference type="ARBA" id="ARBA00023136"/>
    </source>
</evidence>
<comment type="caution">
    <text evidence="19">The sequence shown here is derived from an EMBL/GenBank/DDBJ whole genome shotgun (WGS) entry which is preliminary data.</text>
</comment>
<proteinExistence type="inferred from homology"/>
<dbReference type="InterPro" id="IPR037066">
    <property type="entry name" value="Plug_dom_sf"/>
</dbReference>
<evidence type="ECO:0000256" key="1">
    <source>
        <dbReference type="ARBA" id="ARBA00004571"/>
    </source>
</evidence>
<dbReference type="Pfam" id="PF07715">
    <property type="entry name" value="Plug"/>
    <property type="match status" value="1"/>
</dbReference>
<dbReference type="Gene3D" id="2.40.170.20">
    <property type="entry name" value="TonB-dependent receptor, beta-barrel domain"/>
    <property type="match status" value="1"/>
</dbReference>
<evidence type="ECO:0000256" key="2">
    <source>
        <dbReference type="ARBA" id="ARBA00009810"/>
    </source>
</evidence>
<evidence type="ECO:0000256" key="4">
    <source>
        <dbReference type="ARBA" id="ARBA00022452"/>
    </source>
</evidence>
<dbReference type="PROSITE" id="PS52016">
    <property type="entry name" value="TONB_DEPENDENT_REC_3"/>
    <property type="match status" value="1"/>
</dbReference>
<dbReference type="GO" id="GO:0015891">
    <property type="term" value="P:siderophore transport"/>
    <property type="evidence" value="ECO:0007669"/>
    <property type="project" value="InterPro"/>
</dbReference>
<dbReference type="Proteomes" id="UP000225379">
    <property type="component" value="Unassembled WGS sequence"/>
</dbReference>
<evidence type="ECO:0000256" key="8">
    <source>
        <dbReference type="ARBA" id="ARBA00023004"/>
    </source>
</evidence>
<evidence type="ECO:0000256" key="15">
    <source>
        <dbReference type="RuleBase" id="RU003357"/>
    </source>
</evidence>
<dbReference type="RefSeq" id="WP_098736640.1">
    <property type="nucleotide sequence ID" value="NZ_PDKW01000040.1"/>
</dbReference>
<dbReference type="InterPro" id="IPR036942">
    <property type="entry name" value="Beta-barrel_TonB_sf"/>
</dbReference>
<dbReference type="InterPro" id="IPR000531">
    <property type="entry name" value="Beta-barrel_TonB"/>
</dbReference>
<evidence type="ECO:0000313" key="19">
    <source>
        <dbReference type="EMBL" id="PGH57189.1"/>
    </source>
</evidence>
<dbReference type="InterPro" id="IPR012910">
    <property type="entry name" value="Plug_dom"/>
</dbReference>
<keyword evidence="20" id="KW-1185">Reference proteome</keyword>
<keyword evidence="7 16" id="KW-0732">Signal</keyword>
<dbReference type="GO" id="GO:0009279">
    <property type="term" value="C:cell outer membrane"/>
    <property type="evidence" value="ECO:0007669"/>
    <property type="project" value="UniProtKB-SubCell"/>
</dbReference>